<accession>A0A229SMI2</accession>
<dbReference type="AlphaFoldDB" id="A0A229SMI2"/>
<name>A0A229SMI2_9PSEU</name>
<evidence type="ECO:0000313" key="2">
    <source>
        <dbReference type="Proteomes" id="UP000215199"/>
    </source>
</evidence>
<dbReference type="EMBL" id="NMUL01000067">
    <property type="protein sequence ID" value="OXM60020.1"/>
    <property type="molecule type" value="Genomic_DNA"/>
</dbReference>
<comment type="caution">
    <text evidence="1">The sequence shown here is derived from an EMBL/GenBank/DDBJ whole genome shotgun (WGS) entry which is preliminary data.</text>
</comment>
<dbReference type="Proteomes" id="UP000215199">
    <property type="component" value="Unassembled WGS sequence"/>
</dbReference>
<proteinExistence type="predicted"/>
<sequence length="164" mass="17405">MSERHHLRQRAQLHEALERTALLLRLDAFPDLGADRHAELVDALRTVGVRIVADRANLASPNGQTALVTLVCQCAMLGLRIDLDVPDVKQLVPQPPLDANLPLGSALVAWTEALFPGCLCRIAAPLLTFTIGDTAAARPTGPVVHVTGADDIAALAGDRTGSTR</sequence>
<protein>
    <submittedName>
        <fullName evidence="1">Uncharacterized protein</fullName>
    </submittedName>
</protein>
<keyword evidence="2" id="KW-1185">Reference proteome</keyword>
<reference evidence="2" key="1">
    <citation type="submission" date="2017-07" db="EMBL/GenBank/DDBJ databases">
        <title>Comparative genome mining reveals phylogenetic distribution patterns of secondary metabolites in Amycolatopsis.</title>
        <authorList>
            <person name="Adamek M."/>
            <person name="Alanjary M."/>
            <person name="Sales-Ortells H."/>
            <person name="Goodfellow M."/>
            <person name="Bull A.T."/>
            <person name="Kalinowski J."/>
            <person name="Ziemert N."/>
        </authorList>
    </citation>
    <scope>NUCLEOTIDE SEQUENCE [LARGE SCALE GENOMIC DNA]</scope>
    <source>
        <strain evidence="2">H5</strain>
    </source>
</reference>
<gene>
    <name evidence="1" type="ORF">CF165_44825</name>
</gene>
<organism evidence="1 2">
    <name type="scientific">Amycolatopsis vastitatis</name>
    <dbReference type="NCBI Taxonomy" id="1905142"/>
    <lineage>
        <taxon>Bacteria</taxon>
        <taxon>Bacillati</taxon>
        <taxon>Actinomycetota</taxon>
        <taxon>Actinomycetes</taxon>
        <taxon>Pseudonocardiales</taxon>
        <taxon>Pseudonocardiaceae</taxon>
        <taxon>Amycolatopsis</taxon>
    </lineage>
</organism>
<dbReference type="RefSeq" id="WP_093953688.1">
    <property type="nucleotide sequence ID" value="NZ_NMUL01000067.1"/>
</dbReference>
<evidence type="ECO:0000313" key="1">
    <source>
        <dbReference type="EMBL" id="OXM60020.1"/>
    </source>
</evidence>